<reference evidence="2" key="1">
    <citation type="submission" date="2019-09" db="EMBL/GenBank/DDBJ databases">
        <title>Draft genome information of white flower Hibiscus syriacus.</title>
        <authorList>
            <person name="Kim Y.-M."/>
        </authorList>
    </citation>
    <scope>NUCLEOTIDE SEQUENCE [LARGE SCALE GENOMIC DNA]</scope>
    <source>
        <strain evidence="2">YM2019G1</strain>
    </source>
</reference>
<evidence type="ECO:0000313" key="3">
    <source>
        <dbReference type="Proteomes" id="UP000436088"/>
    </source>
</evidence>
<dbReference type="GO" id="GO:0045053">
    <property type="term" value="P:protein retention in Golgi apparatus"/>
    <property type="evidence" value="ECO:0007669"/>
    <property type="project" value="TreeGrafter"/>
</dbReference>
<dbReference type="PANTHER" id="PTHR16166">
    <property type="entry name" value="VACUOLAR PROTEIN SORTING-ASSOCIATED PROTEIN VPS13"/>
    <property type="match status" value="1"/>
</dbReference>
<dbReference type="AlphaFoldDB" id="A0A6A3D163"/>
<dbReference type="GO" id="GO:0006623">
    <property type="term" value="P:protein targeting to vacuole"/>
    <property type="evidence" value="ECO:0007669"/>
    <property type="project" value="TreeGrafter"/>
</dbReference>
<keyword evidence="3" id="KW-1185">Reference proteome</keyword>
<dbReference type="EMBL" id="VEPZ02000123">
    <property type="protein sequence ID" value="KAE8733151.1"/>
    <property type="molecule type" value="Genomic_DNA"/>
</dbReference>
<sequence>MFFDGTKSYLDDSSYGEKLLRAKMDLNFILVDSVEDSLSWSASGDGLFSIKSCRNALGKEVGNNDLWLTGVWLGLSPPRVEAFLWQLSKWFKAKYPKIPIQEDLLIGDPSLADGISVSESKDSSVLCWLPPPVDFLKMNIDGAVRLIVESDCKSAVEWVHFSALAPVFASKEKDTWIRALVKDLTVEAGSGLTILDPLDIYGGYTSIKDKTNMSLMLTDICIHLSLGGAISLILNLLNQATAALQFGNAIPLAPCINFDRIWVSPKENGSHNNLTIWRPRAPTDYVILGDCVTSRPIPPSQAVLAVSNTYGRVRKPVGFDLIGSLSLVFGSVADNISDVDSDCFLWIPIPPPGYTSMGCVANIGKHPPPNDAVYCLRSDLVTSATYSECMLIAPSNQHFASGFSIWRLDNVIGSFYADSSTTCPSKKISSDLSHLLLWNSFWSYASLKEYVPGLAVGNNHASQQTCDQSASSSGWNILRSISKASSCYVSTPHFERMWWDIGNELRRPLSIWRPVSHCGYAIVGDCIVEGLEPPAQSIIFKSDDPEISSKPVKFVKIAQIRGKNLDEVFFWYPIAPPGYASLGCVVSRTDETPCVDSLRCPRMDLVNPANILEVPILRSSSSKAHQCWSIWKVENQACTFLACSDTKKPTQLAYTIGDFVKPMTRENVTAEIKLKYFSLTVLDNLHGMMTPLFDIAIANIKLATQGRLEAMNAVLIASIAASTFNTQLEAWEPLVEPFDGIFKFETYDTNVTSRLGKWMRIAATNIVNINISAANLETLVGTILSWRRQLELEQKTNKLIEEACAHSGHEDLAFSALDEEDLQTLTVENKLGDDLFLKKIEQDSNVVDQLHHGDTASVWVPPPRFSDRLNVAEESREPRYSVAVKILFAKDLTLINDGNSHNFFCALRLVIDSQATDQQKLFPQSARTKCVKPLVSDIENQNKGFAKWNEIFIFDVPHRGVAKLEVEVTNLSAKAGKDAKSVCI</sequence>
<evidence type="ECO:0008006" key="4">
    <source>
        <dbReference type="Google" id="ProtNLM"/>
    </source>
</evidence>
<comment type="caution">
    <text evidence="2">The sequence shown here is derived from an EMBL/GenBank/DDBJ whole genome shotgun (WGS) entry which is preliminary data.</text>
</comment>
<organism evidence="2 3">
    <name type="scientific">Hibiscus syriacus</name>
    <name type="common">Rose of Sharon</name>
    <dbReference type="NCBI Taxonomy" id="106335"/>
    <lineage>
        <taxon>Eukaryota</taxon>
        <taxon>Viridiplantae</taxon>
        <taxon>Streptophyta</taxon>
        <taxon>Embryophyta</taxon>
        <taxon>Tracheophyta</taxon>
        <taxon>Spermatophyta</taxon>
        <taxon>Magnoliopsida</taxon>
        <taxon>eudicotyledons</taxon>
        <taxon>Gunneridae</taxon>
        <taxon>Pentapetalae</taxon>
        <taxon>rosids</taxon>
        <taxon>malvids</taxon>
        <taxon>Malvales</taxon>
        <taxon>Malvaceae</taxon>
        <taxon>Malvoideae</taxon>
        <taxon>Hibiscus</taxon>
    </lineage>
</organism>
<evidence type="ECO:0000256" key="1">
    <source>
        <dbReference type="ARBA" id="ARBA00006545"/>
    </source>
</evidence>
<proteinExistence type="inferred from homology"/>
<accession>A0A6A3D163</accession>
<dbReference type="InterPro" id="IPR009291">
    <property type="entry name" value="Vps62"/>
</dbReference>
<dbReference type="PANTHER" id="PTHR16166:SF93">
    <property type="entry name" value="INTERMEMBRANE LIPID TRANSFER PROTEIN VPS13"/>
    <property type="match status" value="1"/>
</dbReference>
<protein>
    <recommendedName>
        <fullName evidence="4">C2 domain-containing protein</fullName>
    </recommendedName>
</protein>
<dbReference type="Pfam" id="PF06101">
    <property type="entry name" value="Vps62"/>
    <property type="match status" value="2"/>
</dbReference>
<name>A0A6A3D163_HIBSY</name>
<dbReference type="InterPro" id="IPR026847">
    <property type="entry name" value="VPS13"/>
</dbReference>
<dbReference type="CDD" id="cd00030">
    <property type="entry name" value="C2"/>
    <property type="match status" value="1"/>
</dbReference>
<gene>
    <name evidence="2" type="ORF">F3Y22_tig00001478pilonHSYRG00148</name>
</gene>
<comment type="similarity">
    <text evidence="1">Belongs to the VPS13 family.</text>
</comment>
<evidence type="ECO:0000313" key="2">
    <source>
        <dbReference type="EMBL" id="KAE8733151.1"/>
    </source>
</evidence>
<dbReference type="Proteomes" id="UP000436088">
    <property type="component" value="Unassembled WGS sequence"/>
</dbReference>